<proteinExistence type="predicted"/>
<feature type="domain" description="Rad50/SbcC-type AAA" evidence="1">
    <location>
        <begin position="6"/>
        <end position="162"/>
    </location>
</feature>
<dbReference type="Pfam" id="PF13476">
    <property type="entry name" value="AAA_23"/>
    <property type="match status" value="1"/>
</dbReference>
<organism evidence="2 3">
    <name type="scientific">Pararhodospirillum oryzae</name>
    <dbReference type="NCBI Taxonomy" id="478448"/>
    <lineage>
        <taxon>Bacteria</taxon>
        <taxon>Pseudomonadati</taxon>
        <taxon>Pseudomonadota</taxon>
        <taxon>Alphaproteobacteria</taxon>
        <taxon>Rhodospirillales</taxon>
        <taxon>Rhodospirillaceae</taxon>
        <taxon>Pararhodospirillum</taxon>
    </lineage>
</organism>
<dbReference type="SUPFAM" id="SSF52540">
    <property type="entry name" value="P-loop containing nucleoside triphosphate hydrolases"/>
    <property type="match status" value="1"/>
</dbReference>
<dbReference type="EMBL" id="BJZO01000010">
    <property type="protein sequence ID" value="GEO80506.1"/>
    <property type="molecule type" value="Genomic_DNA"/>
</dbReference>
<reference evidence="2 3" key="1">
    <citation type="submission" date="2019-07" db="EMBL/GenBank/DDBJ databases">
        <title>Whole genome shotgun sequence of Rhodospirillum oryzae NBRC 107573.</title>
        <authorList>
            <person name="Hosoyama A."/>
            <person name="Uohara A."/>
            <person name="Ohji S."/>
            <person name="Ichikawa N."/>
        </authorList>
    </citation>
    <scope>NUCLEOTIDE SEQUENCE [LARGE SCALE GENOMIC DNA]</scope>
    <source>
        <strain evidence="2 3">NBRC 107573</strain>
    </source>
</reference>
<dbReference type="GO" id="GO:0016887">
    <property type="term" value="F:ATP hydrolysis activity"/>
    <property type="evidence" value="ECO:0007669"/>
    <property type="project" value="InterPro"/>
</dbReference>
<evidence type="ECO:0000313" key="3">
    <source>
        <dbReference type="Proteomes" id="UP000321567"/>
    </source>
</evidence>
<evidence type="ECO:0000259" key="1">
    <source>
        <dbReference type="Pfam" id="PF13476"/>
    </source>
</evidence>
<accession>A0A512H4W5</accession>
<sequence>MRLHALTLANYRCFDRLEIDFHPEITVLVAPNGGGKTTVLDAARVALWPFVKGFDLGSQSGKGASIQTDDVRLTLQAGGNMEPQVPCRVEACGDWDEEHRALTWTQTRERVKAGTNTLGDATSKALTRRARTLEERVRAGNDPVILPLMTYLGTSRLWYEGRFTSTAEDVALDTSTYSRTSGYLNCLSYSSSFKTFSSWYGWVFRSYREEQIQALEQQVPLGATGRHFAAMIEVVKNAVDALVREATGWHDLEYKASANQHLVMHHETFGIFQVDRLSDGVRNAIAMVADLAFRAYKLNPHLGTQAARETPGVALIDEVDMFLHPSWQQTILASLRQAFPRLQFIVTTHSPQVLTTVRRECIRLLEQDARGAWLARLPDQEMKGMESAVALNDLMQVNPVPPVAEATWMENYTAMIEQGTHEDAQGVALRHQLVDFYGPHHPLVLEADRLIRFQAFKRKAAQRG</sequence>
<evidence type="ECO:0000313" key="2">
    <source>
        <dbReference type="EMBL" id="GEO80506.1"/>
    </source>
</evidence>
<dbReference type="RefSeq" id="WP_147162558.1">
    <property type="nucleotide sequence ID" value="NZ_BJZO01000010.1"/>
</dbReference>
<dbReference type="GO" id="GO:0000731">
    <property type="term" value="P:DNA synthesis involved in DNA repair"/>
    <property type="evidence" value="ECO:0007669"/>
    <property type="project" value="TreeGrafter"/>
</dbReference>
<dbReference type="PANTHER" id="PTHR32182">
    <property type="entry name" value="DNA REPLICATION AND REPAIR PROTEIN RECF"/>
    <property type="match status" value="1"/>
</dbReference>
<protein>
    <recommendedName>
        <fullName evidence="1">Rad50/SbcC-type AAA domain-containing protein</fullName>
    </recommendedName>
</protein>
<dbReference type="AlphaFoldDB" id="A0A512H4W5"/>
<dbReference type="Gene3D" id="3.40.50.300">
    <property type="entry name" value="P-loop containing nucleotide triphosphate hydrolases"/>
    <property type="match status" value="2"/>
</dbReference>
<dbReference type="InterPro" id="IPR038729">
    <property type="entry name" value="Rad50/SbcC_AAA"/>
</dbReference>
<keyword evidence="3" id="KW-1185">Reference proteome</keyword>
<gene>
    <name evidence="2" type="ORF">ROR02_06370</name>
</gene>
<dbReference type="PANTHER" id="PTHR32182:SF23">
    <property type="entry name" value="ATP BINDING PROTEIN"/>
    <property type="match status" value="1"/>
</dbReference>
<dbReference type="Proteomes" id="UP000321567">
    <property type="component" value="Unassembled WGS sequence"/>
</dbReference>
<dbReference type="GO" id="GO:0006302">
    <property type="term" value="P:double-strand break repair"/>
    <property type="evidence" value="ECO:0007669"/>
    <property type="project" value="InterPro"/>
</dbReference>
<comment type="caution">
    <text evidence="2">The sequence shown here is derived from an EMBL/GenBank/DDBJ whole genome shotgun (WGS) entry which is preliminary data.</text>
</comment>
<dbReference type="OrthoDB" id="7343713at2"/>
<name>A0A512H4W5_9PROT</name>
<dbReference type="InterPro" id="IPR027417">
    <property type="entry name" value="P-loop_NTPase"/>
</dbReference>